<accession>A0AC34PUQ9</accession>
<protein>
    <submittedName>
        <fullName evidence="2">Gustatory receptor</fullName>
    </submittedName>
</protein>
<reference evidence="2" key="1">
    <citation type="submission" date="2022-11" db="UniProtKB">
        <authorList>
            <consortium name="WormBaseParasite"/>
        </authorList>
    </citation>
    <scope>IDENTIFICATION</scope>
</reference>
<dbReference type="Proteomes" id="UP000887576">
    <property type="component" value="Unplaced"/>
</dbReference>
<dbReference type="WBParaSite" id="JU765_v2.g10140.t1">
    <property type="protein sequence ID" value="JU765_v2.g10140.t1"/>
    <property type="gene ID" value="JU765_v2.g10140"/>
</dbReference>
<evidence type="ECO:0000313" key="2">
    <source>
        <dbReference type="WBParaSite" id="JU765_v2.g10140.t1"/>
    </source>
</evidence>
<evidence type="ECO:0000313" key="1">
    <source>
        <dbReference type="Proteomes" id="UP000887576"/>
    </source>
</evidence>
<name>A0AC34PUQ9_9BILA</name>
<sequence>MDYKFTELHANNDFCFLFVCILLVVFANKYAFFSLEPDVLYLEYTIYLYKAVQLLNVCITLCRNPDRSLSTNFVLNICEYLLYPMYSLTLIVLYEDFENQINALRRRVMLNMWWPSNVNGQKLLFKAVRLLFWFIVIEIFLHYIYANAILQSAFTLITGLNNYEVACISYMAGIFFYLKYVIIFGLPSLFALIDGMAPPGPPVCISRISKYSQMWRYFDRGLYEFLKHQVYIPFMGDAKGINLTIRRLIAMVGVFSFVIAWHGTKSNYLIWVTLSAAEIIMERIGMYDTFTTTVVCFSNISTTHDILSQKLNKKINNKQTIFSAISLSC</sequence>
<proteinExistence type="predicted"/>
<organism evidence="1 2">
    <name type="scientific">Panagrolaimus sp. JU765</name>
    <dbReference type="NCBI Taxonomy" id="591449"/>
    <lineage>
        <taxon>Eukaryota</taxon>
        <taxon>Metazoa</taxon>
        <taxon>Ecdysozoa</taxon>
        <taxon>Nematoda</taxon>
        <taxon>Chromadorea</taxon>
        <taxon>Rhabditida</taxon>
        <taxon>Tylenchina</taxon>
        <taxon>Panagrolaimomorpha</taxon>
        <taxon>Panagrolaimoidea</taxon>
        <taxon>Panagrolaimidae</taxon>
        <taxon>Panagrolaimus</taxon>
    </lineage>
</organism>